<dbReference type="PANTHER" id="PTHR30627">
    <property type="entry name" value="PEPTIDOGLYCAN D,D-TRANSPEPTIDASE"/>
    <property type="match status" value="1"/>
</dbReference>
<keyword evidence="7 15" id="KW-0812">Transmembrane</keyword>
<dbReference type="InterPro" id="IPR036138">
    <property type="entry name" value="PBP_dimer_sf"/>
</dbReference>
<evidence type="ECO:0000256" key="13">
    <source>
        <dbReference type="ARBA" id="ARBA00023316"/>
    </source>
</evidence>
<dbReference type="STRING" id="649764.HMPREF0762_00659"/>
<evidence type="ECO:0000256" key="1">
    <source>
        <dbReference type="ARBA" id="ARBA00004167"/>
    </source>
</evidence>
<comment type="similarity">
    <text evidence="3">Belongs to the transpeptidase family.</text>
</comment>
<keyword evidence="11 15" id="KW-1133">Transmembrane helix</keyword>
<evidence type="ECO:0000313" key="18">
    <source>
        <dbReference type="EMBL" id="EEZ61322.1"/>
    </source>
</evidence>
<dbReference type="InterPro" id="IPR017790">
    <property type="entry name" value="Penicillin-binding_protein_2"/>
</dbReference>
<evidence type="ECO:0000259" key="16">
    <source>
        <dbReference type="Pfam" id="PF00905"/>
    </source>
</evidence>
<dbReference type="GO" id="GO:0071555">
    <property type="term" value="P:cell wall organization"/>
    <property type="evidence" value="ECO:0007669"/>
    <property type="project" value="UniProtKB-KW"/>
</dbReference>
<comment type="subcellular location">
    <subcellularLocation>
        <location evidence="2">Cell membrane</location>
    </subcellularLocation>
    <subcellularLocation>
        <location evidence="1">Membrane</location>
        <topology evidence="1">Single-pass membrane protein</topology>
    </subcellularLocation>
</comment>
<evidence type="ECO:0000256" key="5">
    <source>
        <dbReference type="ARBA" id="ARBA00022519"/>
    </source>
</evidence>
<evidence type="ECO:0000256" key="7">
    <source>
        <dbReference type="ARBA" id="ARBA00022692"/>
    </source>
</evidence>
<evidence type="ECO:0000259" key="17">
    <source>
        <dbReference type="Pfam" id="PF03717"/>
    </source>
</evidence>
<dbReference type="Proteomes" id="UP000006001">
    <property type="component" value="Unassembled WGS sequence"/>
</dbReference>
<keyword evidence="8" id="KW-0378">Hydrolase</keyword>
<dbReference type="Gene3D" id="3.90.1310.10">
    <property type="entry name" value="Penicillin-binding protein 2a (Domain 2)"/>
    <property type="match status" value="1"/>
</dbReference>
<organism evidence="18 19">
    <name type="scientific">Slackia exigua (strain ATCC 700122 / DSM 15923 / CIP 105133 / JCM 11022 / KCTC 5966 / S-7)</name>
    <dbReference type="NCBI Taxonomy" id="649764"/>
    <lineage>
        <taxon>Bacteria</taxon>
        <taxon>Bacillati</taxon>
        <taxon>Actinomycetota</taxon>
        <taxon>Coriobacteriia</taxon>
        <taxon>Eggerthellales</taxon>
        <taxon>Eggerthellaceae</taxon>
        <taxon>Slackia</taxon>
    </lineage>
</organism>
<keyword evidence="19" id="KW-1185">Reference proteome</keyword>
<dbReference type="eggNOG" id="COG0768">
    <property type="taxonomic scope" value="Bacteria"/>
</dbReference>
<dbReference type="GO" id="GO:0005886">
    <property type="term" value="C:plasma membrane"/>
    <property type="evidence" value="ECO:0007669"/>
    <property type="project" value="UniProtKB-SubCell"/>
</dbReference>
<protein>
    <submittedName>
        <fullName evidence="18">Penicillin-binding protein 2</fullName>
    </submittedName>
</protein>
<evidence type="ECO:0000256" key="6">
    <source>
        <dbReference type="ARBA" id="ARBA00022670"/>
    </source>
</evidence>
<evidence type="ECO:0000256" key="4">
    <source>
        <dbReference type="ARBA" id="ARBA00022475"/>
    </source>
</evidence>
<feature type="compositionally biased region" description="Low complexity" evidence="14">
    <location>
        <begin position="58"/>
        <end position="67"/>
    </location>
</feature>
<keyword evidence="5" id="KW-0997">Cell inner membrane</keyword>
<dbReference type="InterPro" id="IPR005311">
    <property type="entry name" value="PBP_dimer"/>
</dbReference>
<dbReference type="InterPro" id="IPR012338">
    <property type="entry name" value="Beta-lactam/transpept-like"/>
</dbReference>
<evidence type="ECO:0000256" key="3">
    <source>
        <dbReference type="ARBA" id="ARBA00007171"/>
    </source>
</evidence>
<evidence type="ECO:0000256" key="10">
    <source>
        <dbReference type="ARBA" id="ARBA00022984"/>
    </source>
</evidence>
<dbReference type="GeneID" id="85007266"/>
<feature type="region of interest" description="Disordered" evidence="14">
    <location>
        <begin position="45"/>
        <end position="68"/>
    </location>
</feature>
<dbReference type="Pfam" id="PF00905">
    <property type="entry name" value="Transpeptidase"/>
    <property type="match status" value="1"/>
</dbReference>
<dbReference type="AlphaFoldDB" id="D0WFQ9"/>
<keyword evidence="4" id="KW-1003">Cell membrane</keyword>
<keyword evidence="9" id="KW-0133">Cell shape</keyword>
<keyword evidence="6" id="KW-0645">Protease</keyword>
<feature type="domain" description="Penicillin-binding protein transpeptidase" evidence="16">
    <location>
        <begin position="336"/>
        <end position="674"/>
    </location>
</feature>
<feature type="domain" description="Penicillin-binding protein dimerisation" evidence="17">
    <location>
        <begin position="121"/>
        <end position="288"/>
    </location>
</feature>
<evidence type="ECO:0000256" key="8">
    <source>
        <dbReference type="ARBA" id="ARBA00022801"/>
    </source>
</evidence>
<dbReference type="GO" id="GO:0009252">
    <property type="term" value="P:peptidoglycan biosynthetic process"/>
    <property type="evidence" value="ECO:0007669"/>
    <property type="project" value="UniProtKB-KW"/>
</dbReference>
<gene>
    <name evidence="18" type="primary">mrdA</name>
    <name evidence="18" type="ORF">HMPREF0762_00659</name>
</gene>
<keyword evidence="12 15" id="KW-0472">Membrane</keyword>
<evidence type="ECO:0000256" key="12">
    <source>
        <dbReference type="ARBA" id="ARBA00023136"/>
    </source>
</evidence>
<proteinExistence type="inferred from homology"/>
<dbReference type="SUPFAM" id="SSF56601">
    <property type="entry name" value="beta-lactamase/transpeptidase-like"/>
    <property type="match status" value="1"/>
</dbReference>
<dbReference type="RefSeq" id="WP_006361904.1">
    <property type="nucleotide sequence ID" value="NZ_GG700630.1"/>
</dbReference>
<dbReference type="GO" id="GO:0006508">
    <property type="term" value="P:proteolysis"/>
    <property type="evidence" value="ECO:0007669"/>
    <property type="project" value="UniProtKB-KW"/>
</dbReference>
<evidence type="ECO:0000256" key="11">
    <source>
        <dbReference type="ARBA" id="ARBA00022989"/>
    </source>
</evidence>
<evidence type="ECO:0000256" key="14">
    <source>
        <dbReference type="SAM" id="MobiDB-lite"/>
    </source>
</evidence>
<dbReference type="EMBL" id="ACUX02000006">
    <property type="protein sequence ID" value="EEZ61322.1"/>
    <property type="molecule type" value="Genomic_DNA"/>
</dbReference>
<feature type="transmembrane region" description="Helical" evidence="15">
    <location>
        <begin position="78"/>
        <end position="98"/>
    </location>
</feature>
<evidence type="ECO:0000256" key="15">
    <source>
        <dbReference type="SAM" id="Phobius"/>
    </source>
</evidence>
<comment type="caution">
    <text evidence="18">The sequence shown here is derived from an EMBL/GenBank/DDBJ whole genome shotgun (WGS) entry which is preliminary data.</text>
</comment>
<evidence type="ECO:0000256" key="2">
    <source>
        <dbReference type="ARBA" id="ARBA00004236"/>
    </source>
</evidence>
<keyword evidence="10" id="KW-0573">Peptidoglycan synthesis</keyword>
<dbReference type="InterPro" id="IPR001460">
    <property type="entry name" value="PCN-bd_Tpept"/>
</dbReference>
<name>D0WFQ9_SLAES</name>
<accession>D0WFQ9</accession>
<dbReference type="InterPro" id="IPR050515">
    <property type="entry name" value="Beta-lactam/transpept"/>
</dbReference>
<dbReference type="GO" id="GO:0071972">
    <property type="term" value="F:peptidoglycan L,D-transpeptidase activity"/>
    <property type="evidence" value="ECO:0007669"/>
    <property type="project" value="TreeGrafter"/>
</dbReference>
<dbReference type="HOGENOM" id="CLU_009289_1_2_11"/>
<dbReference type="GO" id="GO:0008360">
    <property type="term" value="P:regulation of cell shape"/>
    <property type="evidence" value="ECO:0007669"/>
    <property type="project" value="UniProtKB-KW"/>
</dbReference>
<dbReference type="PANTHER" id="PTHR30627:SF2">
    <property type="entry name" value="PEPTIDOGLYCAN D,D-TRANSPEPTIDASE MRDA"/>
    <property type="match status" value="1"/>
</dbReference>
<evidence type="ECO:0000256" key="9">
    <source>
        <dbReference type="ARBA" id="ARBA00022960"/>
    </source>
</evidence>
<reference evidence="18" key="1">
    <citation type="submission" date="2009-10" db="EMBL/GenBank/DDBJ databases">
        <authorList>
            <person name="Weinstock G."/>
            <person name="Sodergren E."/>
            <person name="Clifton S."/>
            <person name="Fulton L."/>
            <person name="Fulton B."/>
            <person name="Courtney L."/>
            <person name="Fronick C."/>
            <person name="Harrison M."/>
            <person name="Strong C."/>
            <person name="Farmer C."/>
            <person name="Delahaunty K."/>
            <person name="Markovic C."/>
            <person name="Hall O."/>
            <person name="Minx P."/>
            <person name="Tomlinson C."/>
            <person name="Mitreva M."/>
            <person name="Nelson J."/>
            <person name="Hou S."/>
            <person name="Wollam A."/>
            <person name="Pepin K.H."/>
            <person name="Johnson M."/>
            <person name="Bhonagiri V."/>
            <person name="Nash W.E."/>
            <person name="Warren W."/>
            <person name="Chinwalla A."/>
            <person name="Mardis E.R."/>
            <person name="Wilson R.K."/>
        </authorList>
    </citation>
    <scope>NUCLEOTIDE SEQUENCE [LARGE SCALE GENOMIC DNA]</scope>
    <source>
        <strain evidence="18">ATCC 700122</strain>
    </source>
</reference>
<dbReference type="SUPFAM" id="SSF56519">
    <property type="entry name" value="Penicillin binding protein dimerisation domain"/>
    <property type="match status" value="1"/>
</dbReference>
<dbReference type="GO" id="GO:0008658">
    <property type="term" value="F:penicillin binding"/>
    <property type="evidence" value="ECO:0007669"/>
    <property type="project" value="InterPro"/>
</dbReference>
<dbReference type="OrthoDB" id="9766847at2"/>
<sequence>MAAAVISFVLVLVAAAAAFVIVSMRRSGKDRVAVSRDVASIGTSAPLRGAETGKDAQTATASGTASGRSPYDRIKNRFAALGVLIAAVFGSLAVKLWIMQVLSADRYRTQSEDNQLTTIKTPASRGRIFDADGIELVGNETVPTVLADASVANDHNVLVRLSALLGIPYSIVRQRIQDASGGAQAQREVATHPRERDVAFISEHPDAFPGITIENRSHRTYPYGALACQLLGYSGTIAAEELERMPVGTDYQSGDEVGKSGVEAAFENVLSGEHGERVVVADVDGTVHSVERETRPTQGNDVHLTIAARVQQAAENALIGMIAPEGVIGGGTGTAGAIVAMDVTNGDVLAMASFPNYDPANFIGGISQDDWDRYNADLARKPLINRCIAGTYPAASTFKAFVGMAALHYGIASSDSGWNCTGTWTGFGDKYAQKCWKEGGHGYLDLRGGVVNSCDVVFYDIAAQFYYRSDDLGETPMQDFAMKFGMGSKTGIILSGEEAGNVPTPEWKKKHYANQPEEGQWVPGDMTNTAIGQGNVLVTPLQLAVGYAGVATGKLPTPNLLKEVRNSAGETVVTGTSKLSDIEGVNDAEYSFMRDALRGVALEDGDVPETLAKAGGFQCACKTGTGEATGDRDAYSWFVMYAPYDDPKYVVSCVIEDGGYGADTACPVAADVMEACVEYGAGTLDAELTYVSEITRSIEYVAKGMAKGGE</sequence>
<dbReference type="NCBIfam" id="TIGR03423">
    <property type="entry name" value="pbp2_mrdA"/>
    <property type="match status" value="1"/>
</dbReference>
<evidence type="ECO:0000313" key="19">
    <source>
        <dbReference type="Proteomes" id="UP000006001"/>
    </source>
</evidence>
<keyword evidence="13" id="KW-0961">Cell wall biogenesis/degradation</keyword>
<dbReference type="Gene3D" id="3.40.710.10">
    <property type="entry name" value="DD-peptidase/beta-lactamase superfamily"/>
    <property type="match status" value="1"/>
</dbReference>
<dbReference type="GO" id="GO:0009002">
    <property type="term" value="F:serine-type D-Ala-D-Ala carboxypeptidase activity"/>
    <property type="evidence" value="ECO:0007669"/>
    <property type="project" value="InterPro"/>
</dbReference>
<dbReference type="Pfam" id="PF03717">
    <property type="entry name" value="PBP_dimer"/>
    <property type="match status" value="1"/>
</dbReference>